<dbReference type="Gene3D" id="2.40.10.220">
    <property type="entry name" value="predicted glycosyltransferase like domains"/>
    <property type="match status" value="1"/>
</dbReference>
<evidence type="ECO:0000313" key="3">
    <source>
        <dbReference type="Proteomes" id="UP000179360"/>
    </source>
</evidence>
<name>A0A1F6TQY8_9PROT</name>
<dbReference type="STRING" id="1817764.A2637_04150"/>
<dbReference type="EMBL" id="MFSY01000016">
    <property type="protein sequence ID" value="OGI47543.1"/>
    <property type="molecule type" value="Genomic_DNA"/>
</dbReference>
<feature type="domain" description="PilZ" evidence="1">
    <location>
        <begin position="6"/>
        <end position="87"/>
    </location>
</feature>
<evidence type="ECO:0000259" key="1">
    <source>
        <dbReference type="Pfam" id="PF07238"/>
    </source>
</evidence>
<sequence length="101" mass="10594">MSLYNGDAGLVRTHSRNVSLGGMFIETGPETLSLNDRVTLVFNLRGGGEISHHRLPASVVRIAPGGAGLMYQNSDAASTRELRAMLYGAGARPAGMDIHGG</sequence>
<comment type="caution">
    <text evidence="2">The sequence shown here is derived from an EMBL/GenBank/DDBJ whole genome shotgun (WGS) entry which is preliminary data.</text>
</comment>
<gene>
    <name evidence="2" type="ORF">A2637_04150</name>
</gene>
<dbReference type="SUPFAM" id="SSF141371">
    <property type="entry name" value="PilZ domain-like"/>
    <property type="match status" value="1"/>
</dbReference>
<evidence type="ECO:0000313" key="2">
    <source>
        <dbReference type="EMBL" id="OGI47543.1"/>
    </source>
</evidence>
<organism evidence="2 3">
    <name type="scientific">Candidatus Muproteobacteria bacterium RIFCSPHIGHO2_01_FULL_65_16</name>
    <dbReference type="NCBI Taxonomy" id="1817764"/>
    <lineage>
        <taxon>Bacteria</taxon>
        <taxon>Pseudomonadati</taxon>
        <taxon>Pseudomonadota</taxon>
        <taxon>Candidatus Muproteobacteria</taxon>
    </lineage>
</organism>
<dbReference type="GO" id="GO:0035438">
    <property type="term" value="F:cyclic-di-GMP binding"/>
    <property type="evidence" value="ECO:0007669"/>
    <property type="project" value="InterPro"/>
</dbReference>
<proteinExistence type="predicted"/>
<dbReference type="InterPro" id="IPR009875">
    <property type="entry name" value="PilZ_domain"/>
</dbReference>
<dbReference type="Proteomes" id="UP000179360">
    <property type="component" value="Unassembled WGS sequence"/>
</dbReference>
<accession>A0A1F6TQY8</accession>
<dbReference type="AlphaFoldDB" id="A0A1F6TQY8"/>
<reference evidence="2 3" key="1">
    <citation type="journal article" date="2016" name="Nat. Commun.">
        <title>Thousands of microbial genomes shed light on interconnected biogeochemical processes in an aquifer system.</title>
        <authorList>
            <person name="Anantharaman K."/>
            <person name="Brown C.T."/>
            <person name="Hug L.A."/>
            <person name="Sharon I."/>
            <person name="Castelle C.J."/>
            <person name="Probst A.J."/>
            <person name="Thomas B.C."/>
            <person name="Singh A."/>
            <person name="Wilkins M.J."/>
            <person name="Karaoz U."/>
            <person name="Brodie E.L."/>
            <person name="Williams K.H."/>
            <person name="Hubbard S.S."/>
            <person name="Banfield J.F."/>
        </authorList>
    </citation>
    <scope>NUCLEOTIDE SEQUENCE [LARGE SCALE GENOMIC DNA]</scope>
</reference>
<protein>
    <recommendedName>
        <fullName evidence="1">PilZ domain-containing protein</fullName>
    </recommendedName>
</protein>
<dbReference type="Pfam" id="PF07238">
    <property type="entry name" value="PilZ"/>
    <property type="match status" value="1"/>
</dbReference>